<reference evidence="12" key="1">
    <citation type="submission" date="2020-06" db="EMBL/GenBank/DDBJ databases">
        <title>Legume-microbial interactions unlock mineral nutrients during tropical forest succession.</title>
        <authorList>
            <person name="Epihov D.Z."/>
        </authorList>
    </citation>
    <scope>NUCLEOTIDE SEQUENCE [LARGE SCALE GENOMIC DNA]</scope>
    <source>
        <strain evidence="12">Pan2503</strain>
    </source>
</reference>
<dbReference type="GO" id="GO:0005997">
    <property type="term" value="P:xylulose metabolic process"/>
    <property type="evidence" value="ECO:0007669"/>
    <property type="project" value="InterPro"/>
</dbReference>
<comment type="catalytic activity">
    <reaction evidence="9">
        <text>D-xylulose + ATP = D-xylulose 5-phosphate + ADP + H(+)</text>
        <dbReference type="Rhea" id="RHEA:10964"/>
        <dbReference type="ChEBI" id="CHEBI:15378"/>
        <dbReference type="ChEBI" id="CHEBI:17140"/>
        <dbReference type="ChEBI" id="CHEBI:30616"/>
        <dbReference type="ChEBI" id="CHEBI:57737"/>
        <dbReference type="ChEBI" id="CHEBI:456216"/>
        <dbReference type="EC" id="2.7.1.17"/>
    </reaction>
</comment>
<organism evidence="12 13">
    <name type="scientific">Candidatus Acidiferrum panamense</name>
    <dbReference type="NCBI Taxonomy" id="2741543"/>
    <lineage>
        <taxon>Bacteria</taxon>
        <taxon>Pseudomonadati</taxon>
        <taxon>Acidobacteriota</taxon>
        <taxon>Terriglobia</taxon>
        <taxon>Candidatus Acidiferrales</taxon>
        <taxon>Candidatus Acidiferrum</taxon>
    </lineage>
</organism>
<keyword evidence="5 8" id="KW-0418">Kinase</keyword>
<dbReference type="CDD" id="cd07808">
    <property type="entry name" value="ASKHA_NBD_FGGY_EcXK-like"/>
    <property type="match status" value="1"/>
</dbReference>
<gene>
    <name evidence="9 12" type="primary">xylB</name>
    <name evidence="12" type="ORF">HRJ53_20690</name>
</gene>
<evidence type="ECO:0000259" key="10">
    <source>
        <dbReference type="Pfam" id="PF00370"/>
    </source>
</evidence>
<comment type="similarity">
    <text evidence="1 8">Belongs to the FGGY kinase family.</text>
</comment>
<dbReference type="InterPro" id="IPR018485">
    <property type="entry name" value="FGGY_C"/>
</dbReference>
<dbReference type="InterPro" id="IPR006000">
    <property type="entry name" value="Xylulokinase"/>
</dbReference>
<evidence type="ECO:0000313" key="12">
    <source>
        <dbReference type="EMBL" id="MBA0087409.1"/>
    </source>
</evidence>
<keyword evidence="3 8" id="KW-0808">Transferase</keyword>
<dbReference type="PIRSF" id="PIRSF000538">
    <property type="entry name" value="GlpK"/>
    <property type="match status" value="1"/>
</dbReference>
<dbReference type="GO" id="GO:0005524">
    <property type="term" value="F:ATP binding"/>
    <property type="evidence" value="ECO:0007669"/>
    <property type="project" value="UniProtKB-KW"/>
</dbReference>
<evidence type="ECO:0000256" key="2">
    <source>
        <dbReference type="ARBA" id="ARBA00022629"/>
    </source>
</evidence>
<evidence type="ECO:0000256" key="4">
    <source>
        <dbReference type="ARBA" id="ARBA00022741"/>
    </source>
</evidence>
<dbReference type="SUPFAM" id="SSF53067">
    <property type="entry name" value="Actin-like ATPase domain"/>
    <property type="match status" value="2"/>
</dbReference>
<evidence type="ECO:0000256" key="5">
    <source>
        <dbReference type="ARBA" id="ARBA00022777"/>
    </source>
</evidence>
<evidence type="ECO:0000256" key="7">
    <source>
        <dbReference type="ARBA" id="ARBA00023277"/>
    </source>
</evidence>
<keyword evidence="4 9" id="KW-0547">Nucleotide-binding</keyword>
<proteinExistence type="inferred from homology"/>
<dbReference type="InterPro" id="IPR018483">
    <property type="entry name" value="Carb_kinase_FGGY_CS"/>
</dbReference>
<dbReference type="InterPro" id="IPR043129">
    <property type="entry name" value="ATPase_NBD"/>
</dbReference>
<comment type="caution">
    <text evidence="12">The sequence shown here is derived from an EMBL/GenBank/DDBJ whole genome shotgun (WGS) entry which is preliminary data.</text>
</comment>
<dbReference type="InterPro" id="IPR050406">
    <property type="entry name" value="FGGY_Carb_Kinase"/>
</dbReference>
<dbReference type="HAMAP" id="MF_02220">
    <property type="entry name" value="XylB"/>
    <property type="match status" value="1"/>
</dbReference>
<keyword evidence="7 9" id="KW-0119">Carbohydrate metabolism</keyword>
<feature type="domain" description="Carbohydrate kinase FGGY N-terminal" evidence="10">
    <location>
        <begin position="2"/>
        <end position="247"/>
    </location>
</feature>
<evidence type="ECO:0000313" key="13">
    <source>
        <dbReference type="Proteomes" id="UP000567293"/>
    </source>
</evidence>
<keyword evidence="13" id="KW-1185">Reference proteome</keyword>
<evidence type="ECO:0000256" key="8">
    <source>
        <dbReference type="RuleBase" id="RU003733"/>
    </source>
</evidence>
<dbReference type="InterPro" id="IPR018484">
    <property type="entry name" value="FGGY_N"/>
</dbReference>
<dbReference type="PROSITE" id="PS00933">
    <property type="entry name" value="FGGY_KINASES_1"/>
    <property type="match status" value="1"/>
</dbReference>
<evidence type="ECO:0000256" key="9">
    <source>
        <dbReference type="RuleBase" id="RU364073"/>
    </source>
</evidence>
<dbReference type="NCBIfam" id="TIGR01312">
    <property type="entry name" value="XylB"/>
    <property type="match status" value="1"/>
</dbReference>
<dbReference type="Gene3D" id="3.30.420.40">
    <property type="match status" value="2"/>
</dbReference>
<name>A0A7V8NTU5_9BACT</name>
<dbReference type="Pfam" id="PF00370">
    <property type="entry name" value="FGGY_N"/>
    <property type="match status" value="1"/>
</dbReference>
<dbReference type="Pfam" id="PF02782">
    <property type="entry name" value="FGGY_C"/>
    <property type="match status" value="1"/>
</dbReference>
<dbReference type="PANTHER" id="PTHR43095:SF5">
    <property type="entry name" value="XYLULOSE KINASE"/>
    <property type="match status" value="1"/>
</dbReference>
<feature type="non-terminal residue" evidence="12">
    <location>
        <position position="468"/>
    </location>
</feature>
<protein>
    <recommendedName>
        <fullName evidence="9">Xylulose kinase</fullName>
        <shortName evidence="9">Xylulokinase</shortName>
        <ecNumber evidence="9">2.7.1.17</ecNumber>
    </recommendedName>
</protein>
<evidence type="ECO:0000256" key="1">
    <source>
        <dbReference type="ARBA" id="ARBA00009156"/>
    </source>
</evidence>
<accession>A0A7V8NTU5</accession>
<dbReference type="EC" id="2.7.1.17" evidence="9"/>
<evidence type="ECO:0000259" key="11">
    <source>
        <dbReference type="Pfam" id="PF02782"/>
    </source>
</evidence>
<dbReference type="EMBL" id="JACDQQ010001991">
    <property type="protein sequence ID" value="MBA0087409.1"/>
    <property type="molecule type" value="Genomic_DNA"/>
</dbReference>
<dbReference type="PANTHER" id="PTHR43095">
    <property type="entry name" value="SUGAR KINASE"/>
    <property type="match status" value="1"/>
</dbReference>
<dbReference type="PROSITE" id="PS00445">
    <property type="entry name" value="FGGY_KINASES_2"/>
    <property type="match status" value="1"/>
</dbReference>
<keyword evidence="2 9" id="KW-0859">Xylose metabolism</keyword>
<sequence>MYYLGIDVGTGGTRALLADERGKVAHAFTAPHEDMLMHQPLWAEQRPEDWWEAAREAIGGVLALASASGAEIGAIGLSGQMHGLVLLDAADAVIRPALIWCDQRSQAQVDTINQLVGRDVVLACTANPMLTGFTLPKLLWVCDHEPANFERIRKLLLPKDYVRFRLTGEYATDVSDASGTGLFDVAERCWSEKLTDLLRIDGSVLPSVAESSCVTAKISAAAAQLTGLRAGTPVVAGAGDQAASAIGNGIVEPGMVSCTLGTSGVVFAYTQAPAYDPPGRVHTFCHAVPAAWHVMGVTQGAGLSLKWFRESLAPATSYDDLTAEAAGAPPGCQGLFWLPYLMGERTPHLDPQVRGGWIGLTASHTRADLIRSLLEGVSYSQCDCLEIIEGMGIPVNSVRVSGGGANSVFWRQMLADMFRKRVVALETQEGSAYGAALLAMIGAGVFGSAVELCRTAIREIESAEPVSF</sequence>
<dbReference type="Proteomes" id="UP000567293">
    <property type="component" value="Unassembled WGS sequence"/>
</dbReference>
<dbReference type="AlphaFoldDB" id="A0A7V8NTU5"/>
<dbReference type="InterPro" id="IPR000577">
    <property type="entry name" value="Carb_kinase_FGGY"/>
</dbReference>
<evidence type="ECO:0000256" key="3">
    <source>
        <dbReference type="ARBA" id="ARBA00022679"/>
    </source>
</evidence>
<keyword evidence="6 9" id="KW-0067">ATP-binding</keyword>
<evidence type="ECO:0000256" key="6">
    <source>
        <dbReference type="ARBA" id="ARBA00022840"/>
    </source>
</evidence>
<dbReference type="GO" id="GO:0042732">
    <property type="term" value="P:D-xylose metabolic process"/>
    <property type="evidence" value="ECO:0007669"/>
    <property type="project" value="UniProtKB-KW"/>
</dbReference>
<dbReference type="GO" id="GO:0004856">
    <property type="term" value="F:D-xylulokinase activity"/>
    <property type="evidence" value="ECO:0007669"/>
    <property type="project" value="UniProtKB-EC"/>
</dbReference>
<feature type="domain" description="Carbohydrate kinase FGGY C-terminal" evidence="11">
    <location>
        <begin position="257"/>
        <end position="442"/>
    </location>
</feature>